<organism evidence="2 3">
    <name type="scientific">Pseudonocardia petroleophila</name>
    <dbReference type="NCBI Taxonomy" id="37331"/>
    <lineage>
        <taxon>Bacteria</taxon>
        <taxon>Bacillati</taxon>
        <taxon>Actinomycetota</taxon>
        <taxon>Actinomycetes</taxon>
        <taxon>Pseudonocardiales</taxon>
        <taxon>Pseudonocardiaceae</taxon>
        <taxon>Pseudonocardia</taxon>
    </lineage>
</organism>
<evidence type="ECO:0000313" key="3">
    <source>
        <dbReference type="Proteomes" id="UP000515728"/>
    </source>
</evidence>
<dbReference type="AlphaFoldDB" id="A0A7G7MFF4"/>
<protein>
    <submittedName>
        <fullName evidence="2">Uncharacterized protein</fullName>
    </submittedName>
</protein>
<reference evidence="2 3" key="1">
    <citation type="submission" date="2020-08" db="EMBL/GenBank/DDBJ databases">
        <authorList>
            <person name="Mo P."/>
        </authorList>
    </citation>
    <scope>NUCLEOTIDE SEQUENCE [LARGE SCALE GENOMIC DNA]</scope>
    <source>
        <strain evidence="2 3">CGMCC 4.1532</strain>
    </source>
</reference>
<dbReference type="RefSeq" id="WP_185718269.1">
    <property type="nucleotide sequence ID" value="NZ_BAAAWI010000001.1"/>
</dbReference>
<sequence length="171" mass="17364">MTIVPGDAGPHAVPSRPVPSPAADTPAGSAARHPSAVGGRLDTYLDGVVAALHDRGVRTGAPERTDAADRLVGSVVLDCSAVRTAGPRVPPVGGAVGPGQPTPVAAVWDEQEGWSVRLDDGSGPRHLRPDLLPDAGVVADFVVGLALGRCRGADHPVGPPVPGRPHLRLVR</sequence>
<dbReference type="Proteomes" id="UP000515728">
    <property type="component" value="Chromosome"/>
</dbReference>
<name>A0A7G7MFF4_9PSEU</name>
<accession>A0A7G7MFF4</accession>
<feature type="region of interest" description="Disordered" evidence="1">
    <location>
        <begin position="1"/>
        <end position="38"/>
    </location>
</feature>
<dbReference type="KEGG" id="ppel:H6H00_25915"/>
<gene>
    <name evidence="2" type="ORF">H6H00_25915</name>
</gene>
<dbReference type="EMBL" id="CP060131">
    <property type="protein sequence ID" value="QNG51515.1"/>
    <property type="molecule type" value="Genomic_DNA"/>
</dbReference>
<evidence type="ECO:0000313" key="2">
    <source>
        <dbReference type="EMBL" id="QNG51515.1"/>
    </source>
</evidence>
<evidence type="ECO:0000256" key="1">
    <source>
        <dbReference type="SAM" id="MobiDB-lite"/>
    </source>
</evidence>
<proteinExistence type="predicted"/>
<keyword evidence="3" id="KW-1185">Reference proteome</keyword>